<evidence type="ECO:0000256" key="6">
    <source>
        <dbReference type="ARBA" id="ARBA00023004"/>
    </source>
</evidence>
<dbReference type="PANTHER" id="PTHR46206:SF2">
    <property type="entry name" value="CYTOCHROME P450 MONOOXYGENASE AUSG-RELATED"/>
    <property type="match status" value="1"/>
</dbReference>
<dbReference type="InterPro" id="IPR036396">
    <property type="entry name" value="Cyt_P450_sf"/>
</dbReference>
<proteinExistence type="inferred from homology"/>
<dbReference type="InterPro" id="IPR001128">
    <property type="entry name" value="Cyt_P450"/>
</dbReference>
<dbReference type="CDD" id="cd11041">
    <property type="entry name" value="CYP503A1-like"/>
    <property type="match status" value="1"/>
</dbReference>
<evidence type="ECO:0000256" key="7">
    <source>
        <dbReference type="ARBA" id="ARBA00023033"/>
    </source>
</evidence>
<dbReference type="PANTHER" id="PTHR46206">
    <property type="entry name" value="CYTOCHROME P450"/>
    <property type="match status" value="1"/>
</dbReference>
<sequence>MSGTGPLTVLPNRFADEVRNNKSLSFNRYFDKDFFVNYPGFEAYHTGYKDGTFIQEVVRVKLTQSLALVNKGLVEETTDAIRDIIGDDANFHEIPAKENISALVARLSSRGFLGKTLARNRRWLEIAVDYTHNSYSAAYELRCRRLRQEVRDATTLIMPEVKSRKKAAQEALTAGKKPPKTADTIGWMHEVSWGRDVNYVHGESGWSKTALYKLMVMDSFTKESQRRHSMGSSSIHRYVDHDVELSDGSTLRKGSRMMVAADTFMDLQVYPDLEKFDLYRFYNLRSQSGQENGH</sequence>
<keyword evidence="3" id="KW-0349">Heme</keyword>
<evidence type="ECO:0000256" key="2">
    <source>
        <dbReference type="ARBA" id="ARBA00010617"/>
    </source>
</evidence>
<keyword evidence="4" id="KW-0479">Metal-binding</keyword>
<dbReference type="Proteomes" id="UP001498476">
    <property type="component" value="Unassembled WGS sequence"/>
</dbReference>
<evidence type="ECO:0000313" key="9">
    <source>
        <dbReference type="Proteomes" id="UP001498476"/>
    </source>
</evidence>
<comment type="caution">
    <text evidence="8">The sequence shown here is derived from an EMBL/GenBank/DDBJ whole genome shotgun (WGS) entry which is preliminary data.</text>
</comment>
<evidence type="ECO:0000256" key="3">
    <source>
        <dbReference type="ARBA" id="ARBA00022617"/>
    </source>
</evidence>
<gene>
    <name evidence="8" type="ORF">QQX98_000894</name>
</gene>
<reference evidence="8 9" key="1">
    <citation type="journal article" date="2025" name="Microbiol. Resour. Announc.">
        <title>Draft genome sequences for Neonectria magnoliae and Neonectria punicea, canker pathogens of Liriodendron tulipifera and Acer saccharum in West Virginia.</title>
        <authorList>
            <person name="Petronek H.M."/>
            <person name="Kasson M.T."/>
            <person name="Metheny A.M."/>
            <person name="Stauder C.M."/>
            <person name="Lovett B."/>
            <person name="Lynch S.C."/>
            <person name="Garnas J.R."/>
            <person name="Kasson L.R."/>
            <person name="Stajich J.E."/>
        </authorList>
    </citation>
    <scope>NUCLEOTIDE SEQUENCE [LARGE SCALE GENOMIC DNA]</scope>
    <source>
        <strain evidence="8 9">NRRL 64653</strain>
    </source>
</reference>
<comment type="similarity">
    <text evidence="2">Belongs to the cytochrome P450 family.</text>
</comment>
<protein>
    <submittedName>
        <fullName evidence="8">Uncharacterized protein</fullName>
    </submittedName>
</protein>
<name>A0ABR1HRW0_9HYPO</name>
<comment type="cofactor">
    <cofactor evidence="1">
        <name>heme</name>
        <dbReference type="ChEBI" id="CHEBI:30413"/>
    </cofactor>
</comment>
<dbReference type="SUPFAM" id="SSF48264">
    <property type="entry name" value="Cytochrome P450"/>
    <property type="match status" value="1"/>
</dbReference>
<dbReference type="Pfam" id="PF00067">
    <property type="entry name" value="p450"/>
    <property type="match status" value="1"/>
</dbReference>
<accession>A0ABR1HRW0</accession>
<evidence type="ECO:0000313" key="8">
    <source>
        <dbReference type="EMBL" id="KAK7423704.1"/>
    </source>
</evidence>
<evidence type="ECO:0000256" key="4">
    <source>
        <dbReference type="ARBA" id="ARBA00022723"/>
    </source>
</evidence>
<keyword evidence="9" id="KW-1185">Reference proteome</keyword>
<organism evidence="8 9">
    <name type="scientific">Neonectria punicea</name>
    <dbReference type="NCBI Taxonomy" id="979145"/>
    <lineage>
        <taxon>Eukaryota</taxon>
        <taxon>Fungi</taxon>
        <taxon>Dikarya</taxon>
        <taxon>Ascomycota</taxon>
        <taxon>Pezizomycotina</taxon>
        <taxon>Sordariomycetes</taxon>
        <taxon>Hypocreomycetidae</taxon>
        <taxon>Hypocreales</taxon>
        <taxon>Nectriaceae</taxon>
        <taxon>Neonectria</taxon>
    </lineage>
</organism>
<keyword evidence="6" id="KW-0408">Iron</keyword>
<dbReference type="EMBL" id="JAZAVJ010000008">
    <property type="protein sequence ID" value="KAK7423704.1"/>
    <property type="molecule type" value="Genomic_DNA"/>
</dbReference>
<evidence type="ECO:0000256" key="1">
    <source>
        <dbReference type="ARBA" id="ARBA00001971"/>
    </source>
</evidence>
<evidence type="ECO:0000256" key="5">
    <source>
        <dbReference type="ARBA" id="ARBA00023002"/>
    </source>
</evidence>
<dbReference type="Gene3D" id="1.10.630.10">
    <property type="entry name" value="Cytochrome P450"/>
    <property type="match status" value="1"/>
</dbReference>
<keyword evidence="5" id="KW-0560">Oxidoreductase</keyword>
<keyword evidence="7" id="KW-0503">Monooxygenase</keyword>